<evidence type="ECO:0000256" key="1">
    <source>
        <dbReference type="ARBA" id="ARBA00005199"/>
    </source>
</evidence>
<evidence type="ECO:0000256" key="5">
    <source>
        <dbReference type="ARBA" id="ARBA00018539"/>
    </source>
</evidence>
<dbReference type="Gene3D" id="3.40.50.2000">
    <property type="entry name" value="Glycogen Phosphorylase B"/>
    <property type="match status" value="2"/>
</dbReference>
<dbReference type="InterPro" id="IPR001830">
    <property type="entry name" value="Glyco_trans_20"/>
</dbReference>
<gene>
    <name evidence="10" type="primary">otsA</name>
    <name evidence="10" type="ORF">ACFQPS_06940</name>
</gene>
<keyword evidence="7 9" id="KW-0808">Transferase</keyword>
<dbReference type="NCBIfam" id="TIGR02400">
    <property type="entry name" value="trehalose_OtsA"/>
    <property type="match status" value="1"/>
</dbReference>
<evidence type="ECO:0000256" key="9">
    <source>
        <dbReference type="RuleBase" id="RU362045"/>
    </source>
</evidence>
<evidence type="ECO:0000313" key="10">
    <source>
        <dbReference type="EMBL" id="MFC7332895.1"/>
    </source>
</evidence>
<protein>
    <recommendedName>
        <fullName evidence="5 9">Trehalose-6-phosphate synthase</fullName>
        <ecNumber evidence="4 9">2.4.1.15</ecNumber>
    </recommendedName>
    <alternativeName>
        <fullName evidence="9">Osmoregulatory trehalose synthesis protein A</fullName>
    </alternativeName>
    <alternativeName>
        <fullName evidence="9">UDP-glucose-glucosephosphate glucosyltransferase</fullName>
    </alternativeName>
</protein>
<dbReference type="Proteomes" id="UP001596456">
    <property type="component" value="Unassembled WGS sequence"/>
</dbReference>
<organism evidence="10 11">
    <name type="scientific">Rhodocista pekingensis</name>
    <dbReference type="NCBI Taxonomy" id="201185"/>
    <lineage>
        <taxon>Bacteria</taxon>
        <taxon>Pseudomonadati</taxon>
        <taxon>Pseudomonadota</taxon>
        <taxon>Alphaproteobacteria</taxon>
        <taxon>Rhodospirillales</taxon>
        <taxon>Azospirillaceae</taxon>
        <taxon>Rhodocista</taxon>
    </lineage>
</organism>
<evidence type="ECO:0000256" key="3">
    <source>
        <dbReference type="ARBA" id="ARBA00011881"/>
    </source>
</evidence>
<evidence type="ECO:0000256" key="2">
    <source>
        <dbReference type="ARBA" id="ARBA00008799"/>
    </source>
</evidence>
<keyword evidence="6 9" id="KW-0328">Glycosyltransferase</keyword>
<reference evidence="11" key="1">
    <citation type="journal article" date="2019" name="Int. J. Syst. Evol. Microbiol.">
        <title>The Global Catalogue of Microorganisms (GCM) 10K type strain sequencing project: providing services to taxonomists for standard genome sequencing and annotation.</title>
        <authorList>
            <consortium name="The Broad Institute Genomics Platform"/>
            <consortium name="The Broad Institute Genome Sequencing Center for Infectious Disease"/>
            <person name="Wu L."/>
            <person name="Ma J."/>
        </authorList>
    </citation>
    <scope>NUCLEOTIDE SEQUENCE [LARGE SCALE GENOMIC DNA]</scope>
    <source>
        <strain evidence="11">CGMCC 1.16275</strain>
    </source>
</reference>
<dbReference type="RefSeq" id="WP_377357632.1">
    <property type="nucleotide sequence ID" value="NZ_JBHTCM010000007.1"/>
</dbReference>
<comment type="function">
    <text evidence="9">Probably involved in the osmoprotection via the biosynthesis of trehalose. Catalyzes the transfer of glucose from UDP-alpha-D-glucose (UDP-Glc) to D-glucose 6-phosphate (Glc-6-P) to form trehalose-6-phosphate. Acts with retention of the anomeric configuration of the UDP-sugar donor.</text>
</comment>
<dbReference type="Pfam" id="PF00982">
    <property type="entry name" value="Glyco_transf_20"/>
    <property type="match status" value="1"/>
</dbReference>
<evidence type="ECO:0000256" key="8">
    <source>
        <dbReference type="ARBA" id="ARBA00048039"/>
    </source>
</evidence>
<comment type="similarity">
    <text evidence="2 9">Belongs to the glycosyltransferase 20 family.</text>
</comment>
<dbReference type="PANTHER" id="PTHR10788:SF106">
    <property type="entry name" value="BCDNA.GH08860"/>
    <property type="match status" value="1"/>
</dbReference>
<dbReference type="InterPro" id="IPR012766">
    <property type="entry name" value="Trehalose_OtsA"/>
</dbReference>
<name>A0ABW2KV95_9PROT</name>
<evidence type="ECO:0000256" key="4">
    <source>
        <dbReference type="ARBA" id="ARBA00012538"/>
    </source>
</evidence>
<evidence type="ECO:0000256" key="7">
    <source>
        <dbReference type="ARBA" id="ARBA00022679"/>
    </source>
</evidence>
<comment type="caution">
    <text evidence="10">The sequence shown here is derived from an EMBL/GenBank/DDBJ whole genome shotgun (WGS) entry which is preliminary data.</text>
</comment>
<proteinExistence type="inferred from homology"/>
<dbReference type="SUPFAM" id="SSF53756">
    <property type="entry name" value="UDP-Glycosyltransferase/glycogen phosphorylase"/>
    <property type="match status" value="1"/>
</dbReference>
<keyword evidence="11" id="KW-1185">Reference proteome</keyword>
<dbReference type="EMBL" id="JBHTCM010000007">
    <property type="protein sequence ID" value="MFC7332895.1"/>
    <property type="molecule type" value="Genomic_DNA"/>
</dbReference>
<dbReference type="CDD" id="cd03788">
    <property type="entry name" value="GT20_TPS"/>
    <property type="match status" value="1"/>
</dbReference>
<comment type="pathway">
    <text evidence="1 9">Glycan biosynthesis; trehalose biosynthesis.</text>
</comment>
<evidence type="ECO:0000313" key="11">
    <source>
        <dbReference type="Proteomes" id="UP001596456"/>
    </source>
</evidence>
<accession>A0ABW2KV95</accession>
<dbReference type="GO" id="GO:0003825">
    <property type="term" value="F:alpha,alpha-trehalose-phosphate synthase (UDP-forming) activity"/>
    <property type="evidence" value="ECO:0007669"/>
    <property type="project" value="UniProtKB-EC"/>
</dbReference>
<dbReference type="EC" id="2.4.1.15" evidence="4 9"/>
<sequence>MSRLVVVSNRVAPVDESKNQAGGLAVAVQEALKSRGGGIWFGWSGDIVEGTDGPPRIAESGRITYATLGLTQRDLDEYYNGFANSTLWPLFHYRLDLASFSGRTYAGYQRVNSLFAGKLAALLRPDDMVWVHDYHLIPFAEQLRAMGLSQRMGFYLHTPFPAPEILVALPAHESLVRGLCAYDLVGFQTESDLRCFVHYVKYEAGGSVEELGPGRGCRIRAYGRNLLARAFPISIDTLPLAQLAAQAAESVQTRRLRESLVERALIIGVDRLDYSKGLPQRFEAFQELLDSYPGNRGQVSFMQVAPPSRGDVAEYQAIRRELEALAGHINGRYAEFDWVPIRYLNKSFNRKTLAGFYRHARIGLVTPLRDGMNLVAKEYVACQDPADPGVLVLSRFAGAAKELDAALIVNPYDIRATAENLQRGLTMPLQERRERFEAMMTVLKGNDITHWRRSYVESLAAPLGDAGAAA</sequence>
<dbReference type="PANTHER" id="PTHR10788">
    <property type="entry name" value="TREHALOSE-6-PHOSPHATE SYNTHASE"/>
    <property type="match status" value="1"/>
</dbReference>
<evidence type="ECO:0000256" key="6">
    <source>
        <dbReference type="ARBA" id="ARBA00022676"/>
    </source>
</evidence>
<comment type="subunit">
    <text evidence="3 9">Homotetramer.</text>
</comment>
<comment type="catalytic activity">
    <reaction evidence="8 9">
        <text>D-glucose 6-phosphate + UDP-alpha-D-glucose = alpha,alpha-trehalose 6-phosphate + UDP + H(+)</text>
        <dbReference type="Rhea" id="RHEA:18889"/>
        <dbReference type="ChEBI" id="CHEBI:15378"/>
        <dbReference type="ChEBI" id="CHEBI:58223"/>
        <dbReference type="ChEBI" id="CHEBI:58429"/>
        <dbReference type="ChEBI" id="CHEBI:58885"/>
        <dbReference type="ChEBI" id="CHEBI:61548"/>
        <dbReference type="EC" id="2.4.1.15"/>
    </reaction>
</comment>